<accession>A0A1J8QT14</accession>
<reference evidence="1 2" key="1">
    <citation type="submission" date="2016-03" db="EMBL/GenBank/DDBJ databases">
        <title>Comparative genomics of the ectomycorrhizal sister species Rhizopogon vinicolor and Rhizopogon vesiculosus (Basidiomycota: Boletales) reveals a divergence of the mating type B locus.</title>
        <authorList>
            <person name="Mujic A.B."/>
            <person name="Kuo A."/>
            <person name="Tritt A."/>
            <person name="Lipzen A."/>
            <person name="Chen C."/>
            <person name="Johnson J."/>
            <person name="Sharma A."/>
            <person name="Barry K."/>
            <person name="Grigoriev I.V."/>
            <person name="Spatafora J.W."/>
        </authorList>
    </citation>
    <scope>NUCLEOTIDE SEQUENCE [LARGE SCALE GENOMIC DNA]</scope>
    <source>
        <strain evidence="1 2">AM-OR11-056</strain>
    </source>
</reference>
<protein>
    <submittedName>
        <fullName evidence="1">Uncharacterized protein</fullName>
    </submittedName>
</protein>
<dbReference type="EMBL" id="LVVM01004586">
    <property type="protein sequence ID" value="OJA12570.1"/>
    <property type="molecule type" value="Genomic_DNA"/>
</dbReference>
<sequence length="270" mass="30110">MVRLTLLKVHTNNTTCIASSYASLMSVSAVGTDTSTSFLFSPLPALTTPRSVLTLLSPFVKFNNFVQALFVARRPERVSDMVKRIKNPTWRTRCILFICCISIPQDTNDTQVTNNAQGTNGTQNTRDHRQSCNAGTFVAGTCFRQSVMVEFYVVLKTDLLPVQVSADASIHHIFDSLKSRSEVARRIFGGTLYDQYEYYILKNPVPLPRRITNSNSAATVQTCLDKTRWEAVSTLDTLDVLVPTLAARHVYVVIQPRSGEPRPSGYLLII</sequence>
<proteinExistence type="predicted"/>
<gene>
    <name evidence="1" type="ORF">AZE42_13024</name>
</gene>
<keyword evidence="2" id="KW-1185">Reference proteome</keyword>
<evidence type="ECO:0000313" key="1">
    <source>
        <dbReference type="EMBL" id="OJA12570.1"/>
    </source>
</evidence>
<comment type="caution">
    <text evidence="1">The sequence shown here is derived from an EMBL/GenBank/DDBJ whole genome shotgun (WGS) entry which is preliminary data.</text>
</comment>
<evidence type="ECO:0000313" key="2">
    <source>
        <dbReference type="Proteomes" id="UP000183567"/>
    </source>
</evidence>
<name>A0A1J8QT14_9AGAM</name>
<dbReference type="Proteomes" id="UP000183567">
    <property type="component" value="Unassembled WGS sequence"/>
</dbReference>
<organism evidence="1 2">
    <name type="scientific">Rhizopogon vesiculosus</name>
    <dbReference type="NCBI Taxonomy" id="180088"/>
    <lineage>
        <taxon>Eukaryota</taxon>
        <taxon>Fungi</taxon>
        <taxon>Dikarya</taxon>
        <taxon>Basidiomycota</taxon>
        <taxon>Agaricomycotina</taxon>
        <taxon>Agaricomycetes</taxon>
        <taxon>Agaricomycetidae</taxon>
        <taxon>Boletales</taxon>
        <taxon>Suillineae</taxon>
        <taxon>Rhizopogonaceae</taxon>
        <taxon>Rhizopogon</taxon>
    </lineage>
</organism>
<dbReference type="AlphaFoldDB" id="A0A1J8QT14"/>